<proteinExistence type="predicted"/>
<evidence type="ECO:0000256" key="1">
    <source>
        <dbReference type="SAM" id="Phobius"/>
    </source>
</evidence>
<reference evidence="2 3" key="1">
    <citation type="submission" date="2021-02" db="EMBL/GenBank/DDBJ databases">
        <authorList>
            <person name="Park J.-S."/>
        </authorList>
    </citation>
    <scope>NUCLEOTIDE SEQUENCE [LARGE SCALE GENOMIC DNA]</scope>
    <source>
        <strain evidence="2 3">188UL20-2</strain>
    </source>
</reference>
<keyword evidence="1" id="KW-0812">Transmembrane</keyword>
<comment type="caution">
    <text evidence="2">The sequence shown here is derived from an EMBL/GenBank/DDBJ whole genome shotgun (WGS) entry which is preliminary data.</text>
</comment>
<keyword evidence="1" id="KW-0472">Membrane</keyword>
<evidence type="ECO:0000313" key="3">
    <source>
        <dbReference type="Proteomes" id="UP000809621"/>
    </source>
</evidence>
<keyword evidence="3" id="KW-1185">Reference proteome</keyword>
<protein>
    <submittedName>
        <fullName evidence="2">AzlD domain-containing protein</fullName>
    </submittedName>
</protein>
<dbReference type="RefSeq" id="WP_084885209.1">
    <property type="nucleotide sequence ID" value="NZ_JAFEUM010000001.1"/>
</dbReference>
<name>A0ABS2HB98_9VIBR</name>
<feature type="transmembrane region" description="Helical" evidence="1">
    <location>
        <begin position="43"/>
        <end position="64"/>
    </location>
</feature>
<evidence type="ECO:0000313" key="2">
    <source>
        <dbReference type="EMBL" id="MBM7034860.1"/>
    </source>
</evidence>
<accession>A0ABS2HB98</accession>
<organism evidence="2 3">
    <name type="scientific">Vibrio ulleungensis</name>
    <dbReference type="NCBI Taxonomy" id="2807619"/>
    <lineage>
        <taxon>Bacteria</taxon>
        <taxon>Pseudomonadati</taxon>
        <taxon>Pseudomonadota</taxon>
        <taxon>Gammaproteobacteria</taxon>
        <taxon>Vibrionales</taxon>
        <taxon>Vibrionaceae</taxon>
        <taxon>Vibrio</taxon>
    </lineage>
</organism>
<dbReference type="Proteomes" id="UP000809621">
    <property type="component" value="Unassembled WGS sequence"/>
</dbReference>
<keyword evidence="1" id="KW-1133">Transmembrane helix</keyword>
<feature type="transmembrane region" description="Helical" evidence="1">
    <location>
        <begin position="70"/>
        <end position="88"/>
    </location>
</feature>
<dbReference type="EMBL" id="JAFEUM010000001">
    <property type="protein sequence ID" value="MBM7034860.1"/>
    <property type="molecule type" value="Genomic_DNA"/>
</dbReference>
<gene>
    <name evidence="2" type="ORF">JQC93_00465</name>
</gene>
<sequence>MDNSVWIAMGIVALGTYFMRLLPTMWMIRRLSRNSGKQGLDNVPIWLTVLGPAMIAAMLGVSLIPAEPSPVSWFATAAGSVVTLLTWLRTRSLGVPVGVGVACFGLIVYAFG</sequence>
<feature type="transmembrane region" description="Helical" evidence="1">
    <location>
        <begin position="6"/>
        <end position="22"/>
    </location>
</feature>
<dbReference type="Pfam" id="PF05437">
    <property type="entry name" value="AzlD"/>
    <property type="match status" value="1"/>
</dbReference>
<dbReference type="InterPro" id="IPR008407">
    <property type="entry name" value="Brnchd-chn_aa_trnsp_AzlD"/>
</dbReference>
<feature type="transmembrane region" description="Helical" evidence="1">
    <location>
        <begin position="93"/>
        <end position="111"/>
    </location>
</feature>